<dbReference type="GO" id="GO:0008375">
    <property type="term" value="F:acetylglucosaminyltransferase activity"/>
    <property type="evidence" value="ECO:0007669"/>
    <property type="project" value="TreeGrafter"/>
</dbReference>
<keyword evidence="3" id="KW-0808">Transferase</keyword>
<sequence>MVPHCFRPCKRNWIEKFFLAVVTFSFFWYIGLNDVWSQLVKSDQGQRGVLQRLQNKFSLSDLLSDQTNVPAIRLIGHPRQHNVFLTIGIPTVCREHHRYLHTTLTSIINNTALTDQERIHIVVAVSYLNETCALEVKDTIKELFNTHVDSGLVELIGIPVEAYPQIRNLRRTFNDEEYRVQWRSKQNIDYSFLMNINAYRGKYYIQLEDDVTTVQGYLQEIEKYIEETIEYWAILEFSSLGFIGKLFRSSELQKMASLLRNFYSEQPCDFLMVHFMHLMVQKGRFVKIPTLFQHHGLHSSLPNLLRNVSDKFYSMGEKTLNGDNPTANINSSLRTYGAYHPMNAYDNNEKSFFLGTDAKRW</sequence>
<dbReference type="InterPro" id="IPR057279">
    <property type="entry name" value="MGAT4"/>
</dbReference>
<keyword evidence="3" id="KW-0328">Glycosyltransferase</keyword>
<organism evidence="3 4">
    <name type="scientific">Mizuhopecten yessoensis</name>
    <name type="common">Japanese scallop</name>
    <name type="synonym">Patinopecten yessoensis</name>
    <dbReference type="NCBI Taxonomy" id="6573"/>
    <lineage>
        <taxon>Eukaryota</taxon>
        <taxon>Metazoa</taxon>
        <taxon>Spiralia</taxon>
        <taxon>Lophotrochozoa</taxon>
        <taxon>Mollusca</taxon>
        <taxon>Bivalvia</taxon>
        <taxon>Autobranchia</taxon>
        <taxon>Pteriomorphia</taxon>
        <taxon>Pectinida</taxon>
        <taxon>Pectinoidea</taxon>
        <taxon>Pectinidae</taxon>
        <taxon>Mizuhopecten</taxon>
    </lineage>
</organism>
<gene>
    <name evidence="3" type="ORF">KP79_PYT22213</name>
</gene>
<proteinExistence type="predicted"/>
<protein>
    <submittedName>
        <fullName evidence="3">Alpha-1,3-mannosyl-glycoprotein 4-beta-N-acetylglucosaminyltransferase B</fullName>
    </submittedName>
</protein>
<dbReference type="PANTHER" id="PTHR12062:SF33">
    <property type="entry name" value="ALPHA-1,6-MANNOSYL-GLYCOPROTEIN 4-BETA-N-ACETYLGLUCOSAMINYLTRANSFERASE-LIKE"/>
    <property type="match status" value="1"/>
</dbReference>
<comment type="caution">
    <text evidence="3">The sequence shown here is derived from an EMBL/GenBank/DDBJ whole genome shotgun (WGS) entry which is preliminary data.</text>
</comment>
<dbReference type="EMBL" id="NEDP02076744">
    <property type="protein sequence ID" value="OWF35009.1"/>
    <property type="molecule type" value="Genomic_DNA"/>
</dbReference>
<reference evidence="3 4" key="1">
    <citation type="journal article" date="2017" name="Nat. Ecol. Evol.">
        <title>Scallop genome provides insights into evolution of bilaterian karyotype and development.</title>
        <authorList>
            <person name="Wang S."/>
            <person name="Zhang J."/>
            <person name="Jiao W."/>
            <person name="Li J."/>
            <person name="Xun X."/>
            <person name="Sun Y."/>
            <person name="Guo X."/>
            <person name="Huan P."/>
            <person name="Dong B."/>
            <person name="Zhang L."/>
            <person name="Hu X."/>
            <person name="Sun X."/>
            <person name="Wang J."/>
            <person name="Zhao C."/>
            <person name="Wang Y."/>
            <person name="Wang D."/>
            <person name="Huang X."/>
            <person name="Wang R."/>
            <person name="Lv J."/>
            <person name="Li Y."/>
            <person name="Zhang Z."/>
            <person name="Liu B."/>
            <person name="Lu W."/>
            <person name="Hui Y."/>
            <person name="Liang J."/>
            <person name="Zhou Z."/>
            <person name="Hou R."/>
            <person name="Li X."/>
            <person name="Liu Y."/>
            <person name="Li H."/>
            <person name="Ning X."/>
            <person name="Lin Y."/>
            <person name="Zhao L."/>
            <person name="Xing Q."/>
            <person name="Dou J."/>
            <person name="Li Y."/>
            <person name="Mao J."/>
            <person name="Guo H."/>
            <person name="Dou H."/>
            <person name="Li T."/>
            <person name="Mu C."/>
            <person name="Jiang W."/>
            <person name="Fu Q."/>
            <person name="Fu X."/>
            <person name="Miao Y."/>
            <person name="Liu J."/>
            <person name="Yu Q."/>
            <person name="Li R."/>
            <person name="Liao H."/>
            <person name="Li X."/>
            <person name="Kong Y."/>
            <person name="Jiang Z."/>
            <person name="Chourrout D."/>
            <person name="Li R."/>
            <person name="Bao Z."/>
        </authorList>
    </citation>
    <scope>NUCLEOTIDE SEQUENCE [LARGE SCALE GENOMIC DNA]</scope>
    <source>
        <strain evidence="3 4">PY_sf001</strain>
    </source>
</reference>
<feature type="transmembrane region" description="Helical" evidence="1">
    <location>
        <begin position="12"/>
        <end position="31"/>
    </location>
</feature>
<dbReference type="AlphaFoldDB" id="A0A210PEU6"/>
<evidence type="ECO:0000313" key="4">
    <source>
        <dbReference type="Proteomes" id="UP000242188"/>
    </source>
</evidence>
<dbReference type="GO" id="GO:0006487">
    <property type="term" value="P:protein N-linked glycosylation"/>
    <property type="evidence" value="ECO:0007669"/>
    <property type="project" value="TreeGrafter"/>
</dbReference>
<dbReference type="InterPro" id="IPR006759">
    <property type="entry name" value="Glyco_transf_54"/>
</dbReference>
<keyword evidence="1" id="KW-0472">Membrane</keyword>
<dbReference type="Proteomes" id="UP000242188">
    <property type="component" value="Unassembled WGS sequence"/>
</dbReference>
<keyword evidence="4" id="KW-1185">Reference proteome</keyword>
<evidence type="ECO:0000256" key="1">
    <source>
        <dbReference type="SAM" id="Phobius"/>
    </source>
</evidence>
<name>A0A210PEU6_MIZYE</name>
<keyword evidence="1" id="KW-1133">Transmembrane helix</keyword>
<dbReference type="Pfam" id="PF04666">
    <property type="entry name" value="MGAT4_cons"/>
    <property type="match status" value="1"/>
</dbReference>
<dbReference type="OrthoDB" id="2016523at2759"/>
<keyword evidence="1" id="KW-0812">Transmembrane</keyword>
<evidence type="ECO:0000259" key="2">
    <source>
        <dbReference type="Pfam" id="PF04666"/>
    </source>
</evidence>
<feature type="domain" description="MGAT4 conserved region" evidence="2">
    <location>
        <begin position="64"/>
        <end position="312"/>
    </location>
</feature>
<accession>A0A210PEU6</accession>
<dbReference type="PANTHER" id="PTHR12062">
    <property type="entry name" value="N-ACETYLGLUCOSAMINYLTRANSFERASE VI"/>
    <property type="match status" value="1"/>
</dbReference>
<evidence type="ECO:0000313" key="3">
    <source>
        <dbReference type="EMBL" id="OWF35009.1"/>
    </source>
</evidence>